<accession>A0A2T7TD84</accession>
<organism evidence="1 2">
    <name type="scientific">Streptomyces scopuliridis RB72</name>
    <dbReference type="NCBI Taxonomy" id="1440053"/>
    <lineage>
        <taxon>Bacteria</taxon>
        <taxon>Bacillati</taxon>
        <taxon>Actinomycetota</taxon>
        <taxon>Actinomycetes</taxon>
        <taxon>Kitasatosporales</taxon>
        <taxon>Streptomycetaceae</taxon>
        <taxon>Streptomyces</taxon>
    </lineage>
</organism>
<comment type="caution">
    <text evidence="1">The sequence shown here is derived from an EMBL/GenBank/DDBJ whole genome shotgun (WGS) entry which is preliminary data.</text>
</comment>
<name>A0A2T7TD84_9ACTN</name>
<evidence type="ECO:0000313" key="1">
    <source>
        <dbReference type="EMBL" id="PVE13109.1"/>
    </source>
</evidence>
<evidence type="ECO:0000313" key="2">
    <source>
        <dbReference type="Proteomes" id="UP000245992"/>
    </source>
</evidence>
<dbReference type="EMBL" id="AZSP01000042">
    <property type="protein sequence ID" value="PVE13109.1"/>
    <property type="molecule type" value="Genomic_DNA"/>
</dbReference>
<gene>
    <name evidence="1" type="ORF">Y717_22835</name>
</gene>
<proteinExistence type="predicted"/>
<dbReference type="Proteomes" id="UP000245992">
    <property type="component" value="Unassembled WGS sequence"/>
</dbReference>
<protein>
    <submittedName>
        <fullName evidence="1">Uncharacterized protein</fullName>
    </submittedName>
</protein>
<keyword evidence="2" id="KW-1185">Reference proteome</keyword>
<dbReference type="AlphaFoldDB" id="A0A2T7TD84"/>
<reference evidence="1 2" key="1">
    <citation type="submission" date="2013-12" db="EMBL/GenBank/DDBJ databases">
        <title>Annotated genome of Streptomyces scopuliridis.</title>
        <authorList>
            <person name="Olson J.B."/>
        </authorList>
    </citation>
    <scope>NUCLEOTIDE SEQUENCE [LARGE SCALE GENOMIC DNA]</scope>
    <source>
        <strain evidence="1 2">RB72</strain>
    </source>
</reference>
<sequence>MPMLVLMRHTLPEVQMVRAAAAPDGRVRRVARDAVSVRLW</sequence>